<accession>A0A941DDA1</accession>
<dbReference type="RefSeq" id="WP_212683484.1">
    <property type="nucleotide sequence ID" value="NZ_JAGSPM010000003.1"/>
</dbReference>
<comment type="caution">
    <text evidence="1">The sequence shown here is derived from an EMBL/GenBank/DDBJ whole genome shotgun (WGS) entry which is preliminary data.</text>
</comment>
<name>A0A941DDA1_9BURK</name>
<reference evidence="1 2" key="1">
    <citation type="submission" date="2021-04" db="EMBL/GenBank/DDBJ databases">
        <title>novel species isolated from subtropical streams in China.</title>
        <authorList>
            <person name="Lu H."/>
        </authorList>
    </citation>
    <scope>NUCLEOTIDE SEQUENCE [LARGE SCALE GENOMIC DNA]</scope>
    <source>
        <strain evidence="1 2">BYS107W</strain>
    </source>
</reference>
<gene>
    <name evidence="1" type="ORF">KDM92_05915</name>
</gene>
<protein>
    <recommendedName>
        <fullName evidence="3">NERD domain-containing protein</fullName>
    </recommendedName>
</protein>
<dbReference type="AlphaFoldDB" id="A0A941DDA1"/>
<keyword evidence="2" id="KW-1185">Reference proteome</keyword>
<evidence type="ECO:0008006" key="3">
    <source>
        <dbReference type="Google" id="ProtNLM"/>
    </source>
</evidence>
<sequence length="675" mass="77439">MANKNFRDTIRSNKIKTPSQRGFELDRWNKAFEDCKSSDPNDVKLYEASLAFHATFSELRTELELLYQKSTPNITNSELLKHYCAISNRDRAVIEKYGKSSENVKQRNISSVTIDANLMRNELTLSEVADGCVDMFQKAISSCVERFSQNKPLRMGSDPMDVMEFIHHETQISQLYSMYEYFWNALLWEEYEFSWLNKAEQIAQISQPDNQNQVAFEVSKLRKARLSTGPIAHIDAFTHYFADDNFLEIKGAGKKRELKICKIENSTRQLAYTNALFRIHSMEAIEHFPESFVNVKSSAAPFSIIEVLDVFRILMLLANEFSERFPKDDSAHSSKKLLQFCPVISLNELSLKICKALNQDFALVLKILNFLTHKKSKDDLWCHPLLRTGDGKVCLMVSALLTPNILRVIEHWLVSLNIALDGKGYHYEGNLISKINEIAKSNRFLTDYNEGTSRRFKLATGEEEIDFLMRIGNTVILGEAKSIVTSDSPISRHNTLQTLEHAANQARRKKAFVDSNIDQIIEILKWKCDSKLEIIPIIINSNKIYSGFSIFDVPVCDEAILTAYFEKSEFPIFSVSEKGIVRHLVWDEVYKDLSELQLNLGKYLATPPQIRENRNTLEFKSIRIPGINASSLKVVFSRLVPKDISPIDRLKMGNSFRMRTVDDLEEILKTIDVVF</sequence>
<evidence type="ECO:0000313" key="2">
    <source>
        <dbReference type="Proteomes" id="UP000680158"/>
    </source>
</evidence>
<proteinExistence type="predicted"/>
<organism evidence="1 2">
    <name type="scientific">Undibacterium baiyunense</name>
    <dbReference type="NCBI Taxonomy" id="2828731"/>
    <lineage>
        <taxon>Bacteria</taxon>
        <taxon>Pseudomonadati</taxon>
        <taxon>Pseudomonadota</taxon>
        <taxon>Betaproteobacteria</taxon>
        <taxon>Burkholderiales</taxon>
        <taxon>Oxalobacteraceae</taxon>
        <taxon>Undibacterium</taxon>
    </lineage>
</organism>
<evidence type="ECO:0000313" key="1">
    <source>
        <dbReference type="EMBL" id="MBR7746110.1"/>
    </source>
</evidence>
<dbReference type="Proteomes" id="UP000680158">
    <property type="component" value="Unassembled WGS sequence"/>
</dbReference>
<dbReference type="EMBL" id="JAGSPM010000003">
    <property type="protein sequence ID" value="MBR7746110.1"/>
    <property type="molecule type" value="Genomic_DNA"/>
</dbReference>